<comment type="similarity">
    <text evidence="1">Belongs to the PPR family. P subfamily.</text>
</comment>
<accession>A0A0W4ZPN0</accession>
<dbReference type="EMBL" id="LFVZ01000003">
    <property type="protein sequence ID" value="KTW30304.1"/>
    <property type="molecule type" value="Genomic_DNA"/>
</dbReference>
<dbReference type="AlphaFoldDB" id="A0A0W4ZPN0"/>
<dbReference type="Proteomes" id="UP000054454">
    <property type="component" value="Unassembled WGS sequence"/>
</dbReference>
<comment type="caution">
    <text evidence="3">The sequence shown here is derived from an EMBL/GenBank/DDBJ whole genome shotgun (WGS) entry which is preliminary data.</text>
</comment>
<feature type="repeat" description="PPR" evidence="2">
    <location>
        <begin position="60"/>
        <end position="94"/>
    </location>
</feature>
<evidence type="ECO:0008006" key="5">
    <source>
        <dbReference type="Google" id="ProtNLM"/>
    </source>
</evidence>
<dbReference type="PANTHER" id="PTHR46128:SF211">
    <property type="entry name" value="PENTACOTRIPEPTIDE-REPEAT REGION OF PRORP DOMAIN-CONTAINING PROTEIN"/>
    <property type="match status" value="1"/>
</dbReference>
<dbReference type="Gene3D" id="1.25.40.10">
    <property type="entry name" value="Tetratricopeptide repeat domain"/>
    <property type="match status" value="1"/>
</dbReference>
<name>A0A0W4ZPN0_PNEC8</name>
<dbReference type="GeneID" id="28935583"/>
<protein>
    <recommendedName>
        <fullName evidence="5">Pentatricopeptide repeat-containing protein</fullName>
    </recommendedName>
</protein>
<dbReference type="VEuPathDB" id="FungiDB:T552_00779"/>
<dbReference type="InterPro" id="IPR050872">
    <property type="entry name" value="PPR_P_subfamily"/>
</dbReference>
<organism evidence="3 4">
    <name type="scientific">Pneumocystis carinii (strain B80)</name>
    <name type="common">Rat pneumocystis pneumonia agent</name>
    <name type="synonym">Pneumocystis carinii f. sp. carinii</name>
    <dbReference type="NCBI Taxonomy" id="1408658"/>
    <lineage>
        <taxon>Eukaryota</taxon>
        <taxon>Fungi</taxon>
        <taxon>Dikarya</taxon>
        <taxon>Ascomycota</taxon>
        <taxon>Taphrinomycotina</taxon>
        <taxon>Pneumocystomycetes</taxon>
        <taxon>Pneumocystaceae</taxon>
        <taxon>Pneumocystis</taxon>
    </lineage>
</organism>
<evidence type="ECO:0000313" key="3">
    <source>
        <dbReference type="EMBL" id="KTW30304.1"/>
    </source>
</evidence>
<dbReference type="Pfam" id="PF13041">
    <property type="entry name" value="PPR_2"/>
    <property type="match status" value="2"/>
</dbReference>
<dbReference type="GO" id="GO:0005739">
    <property type="term" value="C:mitochondrion"/>
    <property type="evidence" value="ECO:0007669"/>
    <property type="project" value="UniProtKB-ARBA"/>
</dbReference>
<sequence length="480" mass="56173">MDKYNKMRLFIHQGITYVKQFRMLHHDSYILSKEIKMLLNRGNITDAIIKVRNHNQIVSCTVSWNHIIDYCMNNGRVNLAFKCFNEMKKRSHFPNSQTFTILLRGFSKNSTHPKSFSYAFHIYKSLWSSKYADRLSIIHTNAMLHVCAVTKQSQAAFEIFKDISKSNFAADSITYTILFNILSHENMKNMNVYDKRQELLKEVIEAWNMKGFVVDESLICSIFLCFLQGKKHKDSDFVFTLAERFFGIKRMIPPLQKETDVSINNFNLDSSLSENKYIKISNKGLNIILLACLLLKKEEYGIEYWDFIIKNYGLIPDYKNYYNYFLLLVRTKPKSIIDKVIENTIQKQASLESNIILLYMKACNKNRTHSDYIIAKTILKIVIQHQMKIDLHIIDLFLQIANNTVSKNGILDLLSLLQQFDLKSLIFAISHMKNRHERNDAISAGIRICSNLTKYSKYLSENEYKDIQILKDRVLKMQSS</sequence>
<dbReference type="PANTHER" id="PTHR46128">
    <property type="entry name" value="MITOCHONDRIAL GROUP I INTRON SPLICING FACTOR CCM1"/>
    <property type="match status" value="1"/>
</dbReference>
<dbReference type="InterPro" id="IPR002885">
    <property type="entry name" value="PPR_rpt"/>
</dbReference>
<dbReference type="InterPro" id="IPR011990">
    <property type="entry name" value="TPR-like_helical_dom_sf"/>
</dbReference>
<proteinExistence type="inferred from homology"/>
<dbReference type="OrthoDB" id="185373at2759"/>
<evidence type="ECO:0000256" key="2">
    <source>
        <dbReference type="PROSITE-ProRule" id="PRU00708"/>
    </source>
</evidence>
<reference evidence="4" key="1">
    <citation type="journal article" date="2016" name="Nat. Commun.">
        <title>Genome analysis of three Pneumocystis species reveals adaptation mechanisms to life exclusively in mammalian hosts.</title>
        <authorList>
            <person name="Ma L."/>
            <person name="Chen Z."/>
            <person name="Huang D.W."/>
            <person name="Kutty G."/>
            <person name="Ishihara M."/>
            <person name="Wang H."/>
            <person name="Abouelleil A."/>
            <person name="Bishop L."/>
            <person name="Davey E."/>
            <person name="Deng R."/>
            <person name="Deng X."/>
            <person name="Fan L."/>
            <person name="Fantoni G."/>
            <person name="Fitzgerald M."/>
            <person name="Gogineni E."/>
            <person name="Goldberg J.M."/>
            <person name="Handley G."/>
            <person name="Hu X."/>
            <person name="Huber C."/>
            <person name="Jiao X."/>
            <person name="Jones K."/>
            <person name="Levin J.Z."/>
            <person name="Liu Y."/>
            <person name="Macdonald P."/>
            <person name="Melnikov A."/>
            <person name="Raley C."/>
            <person name="Sassi M."/>
            <person name="Sherman B.T."/>
            <person name="Song X."/>
            <person name="Sykes S."/>
            <person name="Tran B."/>
            <person name="Walsh L."/>
            <person name="Xia Y."/>
            <person name="Yang J."/>
            <person name="Young S."/>
            <person name="Zeng Q."/>
            <person name="Zheng X."/>
            <person name="Stephens R."/>
            <person name="Nusbaum C."/>
            <person name="Birren B.W."/>
            <person name="Azadi P."/>
            <person name="Lempicki R.A."/>
            <person name="Cuomo C.A."/>
            <person name="Kovacs J.A."/>
        </authorList>
    </citation>
    <scope>NUCLEOTIDE SEQUENCE [LARGE SCALE GENOMIC DNA]</scope>
    <source>
        <strain evidence="4">B80</strain>
    </source>
</reference>
<evidence type="ECO:0000256" key="1">
    <source>
        <dbReference type="ARBA" id="ARBA00007626"/>
    </source>
</evidence>
<dbReference type="PROSITE" id="PS51375">
    <property type="entry name" value="PPR"/>
    <property type="match status" value="1"/>
</dbReference>
<keyword evidence="4" id="KW-1185">Reference proteome</keyword>
<dbReference type="RefSeq" id="XP_018227095.1">
    <property type="nucleotide sequence ID" value="XM_018369381.1"/>
</dbReference>
<evidence type="ECO:0000313" key="4">
    <source>
        <dbReference type="Proteomes" id="UP000054454"/>
    </source>
</evidence>
<gene>
    <name evidence="3" type="ORF">T552_00779</name>
</gene>
<dbReference type="NCBIfam" id="TIGR00756">
    <property type="entry name" value="PPR"/>
    <property type="match status" value="1"/>
</dbReference>